<gene>
    <name evidence="4" type="ORF">G7B40_005210</name>
</gene>
<keyword evidence="2" id="KW-0732">Signal</keyword>
<feature type="domain" description="BON" evidence="3">
    <location>
        <begin position="84"/>
        <end position="149"/>
    </location>
</feature>
<evidence type="ECO:0000313" key="4">
    <source>
        <dbReference type="EMBL" id="MDR9893972.1"/>
    </source>
</evidence>
<feature type="compositionally biased region" description="Polar residues" evidence="1">
    <location>
        <begin position="52"/>
        <end position="63"/>
    </location>
</feature>
<feature type="compositionally biased region" description="Polar residues" evidence="1">
    <location>
        <begin position="73"/>
        <end position="82"/>
    </location>
</feature>
<proteinExistence type="predicted"/>
<keyword evidence="5" id="KW-1185">Reference proteome</keyword>
<dbReference type="AlphaFoldDB" id="A0AAP5M7Q0"/>
<evidence type="ECO:0000259" key="3">
    <source>
        <dbReference type="PROSITE" id="PS50914"/>
    </source>
</evidence>
<dbReference type="Gene3D" id="3.30.1340.30">
    <property type="match status" value="1"/>
</dbReference>
<feature type="region of interest" description="Disordered" evidence="1">
    <location>
        <begin position="48"/>
        <end position="82"/>
    </location>
</feature>
<sequence>MKKLTLFFLSSILLLGTFACENTAKTSTNAPDSTQQKPKAVTVNEVKEHQQDAQSQTRRNQLNADIRAHEQRNNTFNNGDKNRTNAALATEVRDKLEANIPESQLVVEARDGVVTVSGSVVHPQNLKKIDLAMQIKGVTKVVNKVTVLPAKTKS</sequence>
<dbReference type="PROSITE" id="PS50914">
    <property type="entry name" value="BON"/>
    <property type="match status" value="1"/>
</dbReference>
<feature type="signal peptide" evidence="2">
    <location>
        <begin position="1"/>
        <end position="19"/>
    </location>
</feature>
<dbReference type="PROSITE" id="PS51257">
    <property type="entry name" value="PROKAR_LIPOPROTEIN"/>
    <property type="match status" value="1"/>
</dbReference>
<organism evidence="4 5">
    <name type="scientific">Aetokthonos hydrillicola Thurmond2011</name>
    <dbReference type="NCBI Taxonomy" id="2712845"/>
    <lineage>
        <taxon>Bacteria</taxon>
        <taxon>Bacillati</taxon>
        <taxon>Cyanobacteriota</taxon>
        <taxon>Cyanophyceae</taxon>
        <taxon>Nostocales</taxon>
        <taxon>Hapalosiphonaceae</taxon>
        <taxon>Aetokthonos</taxon>
    </lineage>
</organism>
<evidence type="ECO:0000313" key="5">
    <source>
        <dbReference type="Proteomes" id="UP000667802"/>
    </source>
</evidence>
<evidence type="ECO:0000256" key="1">
    <source>
        <dbReference type="SAM" id="MobiDB-lite"/>
    </source>
</evidence>
<dbReference type="Pfam" id="PF04972">
    <property type="entry name" value="BON"/>
    <property type="match status" value="1"/>
</dbReference>
<dbReference type="Proteomes" id="UP000667802">
    <property type="component" value="Unassembled WGS sequence"/>
</dbReference>
<comment type="caution">
    <text evidence="4">The sequence shown here is derived from an EMBL/GenBank/DDBJ whole genome shotgun (WGS) entry which is preliminary data.</text>
</comment>
<name>A0AAP5M7Q0_9CYAN</name>
<evidence type="ECO:0000256" key="2">
    <source>
        <dbReference type="SAM" id="SignalP"/>
    </source>
</evidence>
<protein>
    <submittedName>
        <fullName evidence="4">BON domain-containing protein</fullName>
    </submittedName>
</protein>
<dbReference type="RefSeq" id="WP_208339652.1">
    <property type="nucleotide sequence ID" value="NZ_CAWQFN010000556.1"/>
</dbReference>
<dbReference type="EMBL" id="JAALHA020000001">
    <property type="protein sequence ID" value="MDR9893972.1"/>
    <property type="molecule type" value="Genomic_DNA"/>
</dbReference>
<feature type="chain" id="PRO_5042859733" evidence="2">
    <location>
        <begin position="20"/>
        <end position="154"/>
    </location>
</feature>
<dbReference type="InterPro" id="IPR007055">
    <property type="entry name" value="BON_dom"/>
</dbReference>
<reference evidence="5" key="1">
    <citation type="journal article" date="2021" name="Science">
        <title>Hunting the eagle killer: A cyanobacterial neurotoxin causes vacuolar myelinopathy.</title>
        <authorList>
            <person name="Breinlinger S."/>
            <person name="Phillips T.J."/>
            <person name="Haram B.N."/>
            <person name="Mares J."/>
            <person name="Martinez Yerena J.A."/>
            <person name="Hrouzek P."/>
            <person name="Sobotka R."/>
            <person name="Henderson W.M."/>
            <person name="Schmieder P."/>
            <person name="Williams S.M."/>
            <person name="Lauderdale J.D."/>
            <person name="Wilde H.D."/>
            <person name="Gerrin W."/>
            <person name="Kust A."/>
            <person name="Washington J.W."/>
            <person name="Wagner C."/>
            <person name="Geier B."/>
            <person name="Liebeke M."/>
            <person name="Enke H."/>
            <person name="Niedermeyer T.H.J."/>
            <person name="Wilde S.B."/>
        </authorList>
    </citation>
    <scope>NUCLEOTIDE SEQUENCE [LARGE SCALE GENOMIC DNA]</scope>
    <source>
        <strain evidence="5">Thurmond2011</strain>
    </source>
</reference>
<accession>A0AAP5M7Q0</accession>